<name>A0A267HQU3_9ENTE</name>
<gene>
    <name evidence="2" type="ORF">AKL21_08890</name>
</gene>
<dbReference type="PANTHER" id="PTHR43433:SF5">
    <property type="entry name" value="AB HYDROLASE-1 DOMAIN-CONTAINING PROTEIN"/>
    <property type="match status" value="1"/>
</dbReference>
<dbReference type="EMBL" id="LHUG01000006">
    <property type="protein sequence ID" value="PAB00597.1"/>
    <property type="molecule type" value="Genomic_DNA"/>
</dbReference>
<dbReference type="SUPFAM" id="SSF53474">
    <property type="entry name" value="alpha/beta-Hydrolases"/>
    <property type="match status" value="1"/>
</dbReference>
<dbReference type="InterPro" id="IPR000073">
    <property type="entry name" value="AB_hydrolase_1"/>
</dbReference>
<dbReference type="Pfam" id="PF00561">
    <property type="entry name" value="Abhydrolase_1"/>
    <property type="match status" value="1"/>
</dbReference>
<proteinExistence type="predicted"/>
<evidence type="ECO:0000259" key="1">
    <source>
        <dbReference type="Pfam" id="PF00561"/>
    </source>
</evidence>
<accession>A0A267HQU3</accession>
<evidence type="ECO:0000313" key="2">
    <source>
        <dbReference type="EMBL" id="PAB00597.1"/>
    </source>
</evidence>
<dbReference type="InterPro" id="IPR050471">
    <property type="entry name" value="AB_hydrolase"/>
</dbReference>
<dbReference type="PANTHER" id="PTHR43433">
    <property type="entry name" value="HYDROLASE, ALPHA/BETA FOLD FAMILY PROTEIN"/>
    <property type="match status" value="1"/>
</dbReference>
<dbReference type="AlphaFoldDB" id="A0A267HQU3"/>
<dbReference type="Gene3D" id="3.40.50.1820">
    <property type="entry name" value="alpha/beta hydrolase"/>
    <property type="match status" value="1"/>
</dbReference>
<dbReference type="Proteomes" id="UP000216797">
    <property type="component" value="Unassembled WGS sequence"/>
</dbReference>
<reference evidence="2 3" key="1">
    <citation type="submission" date="2015-08" db="EMBL/GenBank/DDBJ databases">
        <title>Enterococcus genome sequence.</title>
        <authorList>
            <person name="Acedo J.Z."/>
            <person name="Vederas J.C."/>
        </authorList>
    </citation>
    <scope>NUCLEOTIDE SEQUENCE [LARGE SCALE GENOMIC DNA]</scope>
    <source>
        <strain evidence="2 3">49</strain>
    </source>
</reference>
<keyword evidence="3" id="KW-1185">Reference proteome</keyword>
<dbReference type="RefSeq" id="WP_095006810.1">
    <property type="nucleotide sequence ID" value="NZ_LHUG01000006.1"/>
</dbReference>
<comment type="caution">
    <text evidence="2">The sequence shown here is derived from an EMBL/GenBank/DDBJ whole genome shotgun (WGS) entry which is preliminary data.</text>
</comment>
<protein>
    <recommendedName>
        <fullName evidence="1">AB hydrolase-1 domain-containing protein</fullName>
    </recommendedName>
</protein>
<dbReference type="InterPro" id="IPR029058">
    <property type="entry name" value="AB_hydrolase_fold"/>
</dbReference>
<feature type="domain" description="AB hydrolase-1" evidence="1">
    <location>
        <begin position="23"/>
        <end position="151"/>
    </location>
</feature>
<evidence type="ECO:0000313" key="3">
    <source>
        <dbReference type="Proteomes" id="UP000216797"/>
    </source>
</evidence>
<organism evidence="2 3">
    <name type="scientific">Enterococcus canintestini</name>
    <dbReference type="NCBI Taxonomy" id="317010"/>
    <lineage>
        <taxon>Bacteria</taxon>
        <taxon>Bacillati</taxon>
        <taxon>Bacillota</taxon>
        <taxon>Bacilli</taxon>
        <taxon>Lactobacillales</taxon>
        <taxon>Enterococcaceae</taxon>
        <taxon>Enterococcus</taxon>
    </lineage>
</organism>
<sequence>MTSGFITLTDQTKLYYERYGAGKPLIFLHGNNSSGRYFKKQVPFFANYFDCLILDTRGHGRSNNEATELNFRLLAGDLAEVMEILKLSKATILGFSDGANLALVFSHIFPEKVEGLILNSGNYRVNGEKWLTRVATQLGYFSLAFLGVFSTTFIRQKNMLSLMVNDLPLSEIDLEQITAKTLVIAGTCDVIKTSHTKKIAALLPNSQLILISKAGHTVAFSHPEIFNQMVYKFLQEK</sequence>